<dbReference type="SUPFAM" id="SSF55874">
    <property type="entry name" value="ATPase domain of HSP90 chaperone/DNA topoisomerase II/histidine kinase"/>
    <property type="match status" value="1"/>
</dbReference>
<dbReference type="PANTHER" id="PTHR32387:SF3">
    <property type="entry name" value="ATP_DNA BINDING PROTEIN"/>
    <property type="match status" value="1"/>
</dbReference>
<comment type="caution">
    <text evidence="2">The sequence shown here is derived from an EMBL/GenBank/DDBJ whole genome shotgun (WGS) entry which is preliminary data.</text>
</comment>
<dbReference type="InterPro" id="IPR052957">
    <property type="entry name" value="Auxin_embryo_med"/>
</dbReference>
<protein>
    <recommendedName>
        <fullName evidence="1">Sacsin/Nov domain-containing protein</fullName>
    </recommendedName>
</protein>
<gene>
    <name evidence="2" type="ORF">SLEP1_g27907</name>
</gene>
<accession>A0AAV5K186</accession>
<dbReference type="EMBL" id="BPVZ01000048">
    <property type="protein sequence ID" value="GKV17392.1"/>
    <property type="molecule type" value="Genomic_DNA"/>
</dbReference>
<sequence length="1644" mass="187672">METPRDHVEHIRKTKFSIGGDTNPLTEDLHQAVKNLSAELYTKDVHFLMELIQNAEDNEYPDGVDPSLEFVITSRDITGTGAPATLLIFNNEKGFSPKNVESICSVGRSTKKGNRKRGYIGEKGIGFKSVFLITSQPYIFSNGYQIRFNEGPCPYSNVGYIVPEWVDEYPTLSDIKEIYGSSSTIPTTTIVLPLKPDKVKPVKMQLSSVHPEVLLFLSKIKRLSVREDNEDPKLNTVNAIAITSEIDFVTRKNIDAESYTLRLAAEENGDGSEKECSYHMWKQRFPVWKENKVERRMEVEQWVITLAFPNQERLHRGTPLPGVYAFLPTEMVTNFPFIIQADFVLSSSREMILLDNKWNQGILECVPSAFVSAFISLVKLTENAPISSLPRMFGFLPVNSSSFAELNALRESIRAKLVEEDIVPSELVMDQRLFHRPDEVGRIEPAFWDILKKAGEEGVSLHNLSSHDRYILHSSFDKAEYDQFLNFLGVTQFDYEWYAECIRGSNLVLWVSDNVYMELLLFVAKNWSNFCSTNIKNIPLLKYVSDEENVSLCSICESSNRNDPRLCFSSTYDHASWMINWNQEFRYVANCYFMPKSTHEAFQTNSEKLVTVFQWLQEQAKVHFLDVHNYALIVNENLPSDRKLVVTYAHFLCHSFLKKFLSAEQVRTLCGSMPIVDDYGDVRTRWTGVLVPANGSKWVNLVVSKLWKGEDYVVLGEDYLRPSSFAGQRTSSEQLENTFLLLDWVHNLKLRGMNLPEKFLTGLRNGSWLKVKINGSSSYRPPSQSFFYSSSWGDILQNGSVLVDIALIDQSFYGDRVLGYKEELKTMGVMFEFEEACQFIGKHFMSLAASSTLSKENVLSILNFIRFLRKKFLPPDELICSIEKGRWLRTSHGDRSPVGAVLFDQQWEHVSQISDIPFIDIDHYGEEILCFRTELQLLGVVVGFHENYKLLVEYLKPKSCLRSLKAEVFLSILRCMKHPESNEKLVAALGDVKCLKTNLGYRSPQECFLPDPAWGCLLQIFNCFPIIDHEYYGNDIFSYKDELKKFGAIVEFEDAVKAFASSFRQKASSFSIGRENVMSFLSFYRKLKGSPHKFPPGLKKCVQEVTWLRTRLGYIRYPKDCVLFGPEWESISPITRIPFIDDSDNFYGKDIHSYKDELKSIGVVVELKSGVKLVVDGLCFPHDPRHIAPATALSLLNCVRILLEGKGSLPEGFLKKVSKKWLKTNTGYMSPDECLLFDNSYGLEQIDGPFIDEEFYGSDINSYRKELNAIGVTADVENGWEPDSEATRKIWIPNGSNNGHWVDPGKCVLHDKDGLFGSQLNVLEKYYAKRVPLDFFSRAFGVRSYPSLDDYCKIWTAWEASRSQLSNDECCAFWGYVLRNQTSEEIERILAERLVKLPVDSSSDGVLLFDKQDVFIADDLQLKDLFVQHSPLFVWYPHRSSPNIPRARLLELYRKIGVCTLSESVKKEELSLIYGLELKQVNPRDFFIGRGLISLLLGFLAGPLAMEAEERHKAVQCLLNVTVYETSEPSTLSYSLSLSSGKILEVGASQMIHWDRKNSKLFTLKRDRIAGQKNLFEYASSFSEEIAKGVLWDKEDHIKSVSDLIKLAFLLKFDEEAVGFLLKSKNLQVFVEDEEFLSGTFSCK</sequence>
<keyword evidence="3" id="KW-1185">Reference proteome</keyword>
<organism evidence="2 3">
    <name type="scientific">Rubroshorea leprosula</name>
    <dbReference type="NCBI Taxonomy" id="152421"/>
    <lineage>
        <taxon>Eukaryota</taxon>
        <taxon>Viridiplantae</taxon>
        <taxon>Streptophyta</taxon>
        <taxon>Embryophyta</taxon>
        <taxon>Tracheophyta</taxon>
        <taxon>Spermatophyta</taxon>
        <taxon>Magnoliopsida</taxon>
        <taxon>eudicotyledons</taxon>
        <taxon>Gunneridae</taxon>
        <taxon>Pentapetalae</taxon>
        <taxon>rosids</taxon>
        <taxon>malvids</taxon>
        <taxon>Malvales</taxon>
        <taxon>Dipterocarpaceae</taxon>
        <taxon>Rubroshorea</taxon>
    </lineage>
</organism>
<dbReference type="Gene3D" id="3.30.565.10">
    <property type="entry name" value="Histidine kinase-like ATPase, C-terminal domain"/>
    <property type="match status" value="1"/>
</dbReference>
<feature type="domain" description="Sacsin/Nov" evidence="1">
    <location>
        <begin position="27"/>
        <end position="143"/>
    </location>
</feature>
<name>A0AAV5K186_9ROSI</name>
<dbReference type="PANTHER" id="PTHR32387">
    <property type="entry name" value="WU:FJ29H11"/>
    <property type="match status" value="1"/>
</dbReference>
<evidence type="ECO:0000259" key="1">
    <source>
        <dbReference type="Pfam" id="PF25794"/>
    </source>
</evidence>
<evidence type="ECO:0000313" key="3">
    <source>
        <dbReference type="Proteomes" id="UP001054252"/>
    </source>
</evidence>
<dbReference type="InterPro" id="IPR036890">
    <property type="entry name" value="HATPase_C_sf"/>
</dbReference>
<evidence type="ECO:0000313" key="2">
    <source>
        <dbReference type="EMBL" id="GKV17392.1"/>
    </source>
</evidence>
<dbReference type="Proteomes" id="UP001054252">
    <property type="component" value="Unassembled WGS sequence"/>
</dbReference>
<proteinExistence type="predicted"/>
<dbReference type="Pfam" id="PF25794">
    <property type="entry name" value="SACS"/>
    <property type="match status" value="1"/>
</dbReference>
<reference evidence="2 3" key="1">
    <citation type="journal article" date="2021" name="Commun. Biol.">
        <title>The genome of Shorea leprosula (Dipterocarpaceae) highlights the ecological relevance of drought in aseasonal tropical rainforests.</title>
        <authorList>
            <person name="Ng K.K.S."/>
            <person name="Kobayashi M.J."/>
            <person name="Fawcett J.A."/>
            <person name="Hatakeyama M."/>
            <person name="Paape T."/>
            <person name="Ng C.H."/>
            <person name="Ang C.C."/>
            <person name="Tnah L.H."/>
            <person name="Lee C.T."/>
            <person name="Nishiyama T."/>
            <person name="Sese J."/>
            <person name="O'Brien M.J."/>
            <person name="Copetti D."/>
            <person name="Mohd Noor M.I."/>
            <person name="Ong R.C."/>
            <person name="Putra M."/>
            <person name="Sireger I.Z."/>
            <person name="Indrioko S."/>
            <person name="Kosugi Y."/>
            <person name="Izuno A."/>
            <person name="Isagi Y."/>
            <person name="Lee S.L."/>
            <person name="Shimizu K.K."/>
        </authorList>
    </citation>
    <scope>NUCLEOTIDE SEQUENCE [LARGE SCALE GENOMIC DNA]</scope>
    <source>
        <strain evidence="2">214</strain>
    </source>
</reference>
<dbReference type="NCBIfam" id="NF047352">
    <property type="entry name" value="P_loop_sacsin"/>
    <property type="match status" value="1"/>
</dbReference>
<dbReference type="InterPro" id="IPR058210">
    <property type="entry name" value="SACS/Nov_dom"/>
</dbReference>